<sequence length="271" mass="30149">MSDDLGRLRDLCAGDGERIDLLEAGFLLSSLAREEPVDLAPFRQQVTAMAADLADLVHRRGASPEALAEVIARSYAYRGDSETYDDLQNADLVRVIERRKGLPVALSILYLHVARAQGWTAEGLAFPGHFLIRIGIDSARHVVDPFHEGAVRDAADLRRLLRQVLGGDAELVPAHFDAVSDRDVLLRLENNVRLRLARREDWAGAARSLDRMLAIAPDREELLFEAGQLNARLDKRRAAIAAYQRILELDGDPGLRQRVSALLQELRRGLN</sequence>
<comment type="caution">
    <text evidence="3">The sequence shown here is derived from an EMBL/GenBank/DDBJ whole genome shotgun (WGS) entry which is preliminary data.</text>
</comment>
<keyword evidence="4" id="KW-1185">Reference proteome</keyword>
<dbReference type="Proteomes" id="UP000727907">
    <property type="component" value="Unassembled WGS sequence"/>
</dbReference>
<feature type="domain" description="Protein SirB1 N-terminal" evidence="2">
    <location>
        <begin position="43"/>
        <end position="189"/>
    </location>
</feature>
<proteinExistence type="inferred from homology"/>
<dbReference type="EMBL" id="JAHOPB010000001">
    <property type="protein sequence ID" value="MBU8873666.1"/>
    <property type="molecule type" value="Genomic_DNA"/>
</dbReference>
<organism evidence="3 4">
    <name type="scientific">Reyranella humidisoli</name>
    <dbReference type="NCBI Taxonomy" id="2849149"/>
    <lineage>
        <taxon>Bacteria</taxon>
        <taxon>Pseudomonadati</taxon>
        <taxon>Pseudomonadota</taxon>
        <taxon>Alphaproteobacteria</taxon>
        <taxon>Hyphomicrobiales</taxon>
        <taxon>Reyranellaceae</taxon>
        <taxon>Reyranella</taxon>
    </lineage>
</organism>
<evidence type="ECO:0000259" key="2">
    <source>
        <dbReference type="Pfam" id="PF13369"/>
    </source>
</evidence>
<evidence type="ECO:0000313" key="4">
    <source>
        <dbReference type="Proteomes" id="UP000727907"/>
    </source>
</evidence>
<evidence type="ECO:0000313" key="3">
    <source>
        <dbReference type="EMBL" id="MBU8873666.1"/>
    </source>
</evidence>
<dbReference type="PANTHER" id="PTHR31350">
    <property type="entry name" value="SI:DKEY-261L7.2"/>
    <property type="match status" value="1"/>
</dbReference>
<dbReference type="InterPro" id="IPR032698">
    <property type="entry name" value="SirB1_N"/>
</dbReference>
<gene>
    <name evidence="3" type="ORF">KQ910_07815</name>
</gene>
<protein>
    <submittedName>
        <fullName evidence="3">Transglutaminase-like domain-containing protein</fullName>
    </submittedName>
</protein>
<reference evidence="3 4" key="1">
    <citation type="submission" date="2021-06" db="EMBL/GenBank/DDBJ databases">
        <authorList>
            <person name="Lee D.H."/>
        </authorList>
    </citation>
    <scope>NUCLEOTIDE SEQUENCE [LARGE SCALE GENOMIC DNA]</scope>
    <source>
        <strain evidence="3 4">MMS21-HV4-11</strain>
    </source>
</reference>
<name>A0ABS6IH63_9HYPH</name>
<comment type="similarity">
    <text evidence="1">Belongs to the UPF0162 family.</text>
</comment>
<dbReference type="Pfam" id="PF13369">
    <property type="entry name" value="Transglut_core2"/>
    <property type="match status" value="1"/>
</dbReference>
<evidence type="ECO:0000256" key="1">
    <source>
        <dbReference type="ARBA" id="ARBA00007100"/>
    </source>
</evidence>
<dbReference type="RefSeq" id="WP_216958020.1">
    <property type="nucleotide sequence ID" value="NZ_JAHOPB010000001.1"/>
</dbReference>
<dbReference type="PANTHER" id="PTHR31350:SF21">
    <property type="entry name" value="F-BOX ONLY PROTEIN 21"/>
    <property type="match status" value="1"/>
</dbReference>
<accession>A0ABS6IH63</accession>